<evidence type="ECO:0000256" key="1">
    <source>
        <dbReference type="SAM" id="Phobius"/>
    </source>
</evidence>
<proteinExistence type="predicted"/>
<dbReference type="EMBL" id="CP027433">
    <property type="protein sequence ID" value="AVM01692.1"/>
    <property type="molecule type" value="Genomic_DNA"/>
</dbReference>
<feature type="transmembrane region" description="Helical" evidence="1">
    <location>
        <begin position="53"/>
        <end position="72"/>
    </location>
</feature>
<feature type="transmembrane region" description="Helical" evidence="1">
    <location>
        <begin position="21"/>
        <end position="47"/>
    </location>
</feature>
<evidence type="ECO:0000313" key="2">
    <source>
        <dbReference type="EMBL" id="AVM01692.1"/>
    </source>
</evidence>
<dbReference type="InterPro" id="IPR025323">
    <property type="entry name" value="DUF4229"/>
</dbReference>
<gene>
    <name evidence="2" type="ORF">C6V83_16940</name>
</gene>
<evidence type="ECO:0000313" key="3">
    <source>
        <dbReference type="Proteomes" id="UP000239814"/>
    </source>
</evidence>
<keyword evidence="3" id="KW-1185">Reference proteome</keyword>
<sequence>MTDEQVGSPAQQVTLGSLIGWIALYTLVRMGLVAAFAAVIIGVALLFGVKVPILVALAFGVLIALPLGLVLFKSIRLKVNEQIAVYDAQRAARRDDLQARLRGDGK</sequence>
<dbReference type="AlphaFoldDB" id="A0A2S0KJ26"/>
<keyword evidence="1" id="KW-1133">Transmembrane helix</keyword>
<dbReference type="RefSeq" id="WP_105943395.1">
    <property type="nucleotide sequence ID" value="NZ_CP027433.1"/>
</dbReference>
<organism evidence="2 3">
    <name type="scientific">Gordonia iterans</name>
    <dbReference type="NCBI Taxonomy" id="1004901"/>
    <lineage>
        <taxon>Bacteria</taxon>
        <taxon>Bacillati</taxon>
        <taxon>Actinomycetota</taxon>
        <taxon>Actinomycetes</taxon>
        <taxon>Mycobacteriales</taxon>
        <taxon>Gordoniaceae</taxon>
        <taxon>Gordonia</taxon>
    </lineage>
</organism>
<dbReference type="Pfam" id="PF14012">
    <property type="entry name" value="DUF4229"/>
    <property type="match status" value="1"/>
</dbReference>
<dbReference type="OrthoDB" id="4381836at2"/>
<dbReference type="Proteomes" id="UP000239814">
    <property type="component" value="Chromosome"/>
</dbReference>
<dbReference type="KEGG" id="git:C6V83_16940"/>
<accession>A0A2S0KJ26</accession>
<keyword evidence="1" id="KW-0472">Membrane</keyword>
<name>A0A2S0KJ26_9ACTN</name>
<keyword evidence="1" id="KW-0812">Transmembrane</keyword>
<protein>
    <submittedName>
        <fullName evidence="2">DUF4229 domain-containing protein</fullName>
    </submittedName>
</protein>
<reference evidence="2 3" key="1">
    <citation type="submission" date="2018-03" db="EMBL/GenBank/DDBJ databases">
        <title>Characteristics and genome of n-alkane degrading marine bacteria Gordonia iterans isolated from crude oil contaminated in Tae-an, South Korea.</title>
        <authorList>
            <person name="Lee S.-S."/>
            <person name="Kim H."/>
        </authorList>
    </citation>
    <scope>NUCLEOTIDE SEQUENCE [LARGE SCALE GENOMIC DNA]</scope>
    <source>
        <strain evidence="2 3">Co17</strain>
    </source>
</reference>